<dbReference type="Pfam" id="PF01050">
    <property type="entry name" value="MannoseP_isomer"/>
    <property type="match status" value="1"/>
</dbReference>
<keyword evidence="1" id="KW-0028">Amino-acid biosynthesis</keyword>
<dbReference type="GO" id="GO:0005976">
    <property type="term" value="P:polysaccharide metabolic process"/>
    <property type="evidence" value="ECO:0007669"/>
    <property type="project" value="InterPro"/>
</dbReference>
<reference evidence="5 8" key="1">
    <citation type="submission" date="2014-12" db="EMBL/GenBank/DDBJ databases">
        <title>The genome sequence of Methanohalophilus portucalensis strain FDF1.</title>
        <authorList>
            <person name="Lai M.-C."/>
            <person name="Lai S.-J."/>
        </authorList>
    </citation>
    <scope>NUCLEOTIDE SEQUENCE [LARGE SCALE GENOMIC DNA]</scope>
    <source>
        <strain evidence="5 8">FDF-1</strain>
    </source>
</reference>
<dbReference type="GO" id="GO:0009086">
    <property type="term" value="P:methionine biosynthetic process"/>
    <property type="evidence" value="ECO:0007669"/>
    <property type="project" value="UniProtKB-KW"/>
</dbReference>
<accession>A0A1L9C549</accession>
<dbReference type="Proteomes" id="UP000185713">
    <property type="component" value="Unassembled WGS sequence"/>
</dbReference>
<dbReference type="CDD" id="cd02213">
    <property type="entry name" value="cupin_PMI_typeII_C"/>
    <property type="match status" value="1"/>
</dbReference>
<evidence type="ECO:0000313" key="10">
    <source>
        <dbReference type="Proteomes" id="UP000278252"/>
    </source>
</evidence>
<dbReference type="SUPFAM" id="SSF54631">
    <property type="entry name" value="CBS-domain pair"/>
    <property type="match status" value="1"/>
</dbReference>
<dbReference type="OrthoDB" id="120375at2157"/>
<keyword evidence="7" id="KW-0808">Transferase</keyword>
<evidence type="ECO:0000256" key="2">
    <source>
        <dbReference type="ARBA" id="ARBA00023167"/>
    </source>
</evidence>
<dbReference type="GO" id="GO:0016853">
    <property type="term" value="F:isomerase activity"/>
    <property type="evidence" value="ECO:0007669"/>
    <property type="project" value="UniProtKB-KW"/>
</dbReference>
<reference evidence="9" key="2">
    <citation type="submission" date="2017-04" db="EMBL/GenBank/DDBJ databases">
        <authorList>
            <person name="Varghese N."/>
            <person name="Submissions S."/>
        </authorList>
    </citation>
    <scope>NUCLEOTIDE SEQUENCE [LARGE SCALE GENOMIC DNA]</scope>
    <source>
        <strain evidence="9">FDF-1</strain>
    </source>
</reference>
<dbReference type="GO" id="GO:0009298">
    <property type="term" value="P:GDP-mannose biosynthetic process"/>
    <property type="evidence" value="ECO:0007669"/>
    <property type="project" value="TreeGrafter"/>
</dbReference>
<reference evidence="6 10" key="4">
    <citation type="submission" date="2018-10" db="EMBL/GenBank/DDBJ databases">
        <title>Cultivation of a novel Methanohalophilus strain from Kebrit Deep of the Red Sea and a genomic comparison of members of the genus Methanohalophilus.</title>
        <authorList>
            <person name="Guan Y."/>
            <person name="Ngugi D.K."/>
            <person name="Stingl U."/>
        </authorList>
    </citation>
    <scope>NUCLEOTIDE SEQUENCE [LARGE SCALE GENOMIC DNA]</scope>
    <source>
        <strain evidence="6 10">DSM 7471</strain>
    </source>
</reference>
<dbReference type="InterPro" id="IPR051161">
    <property type="entry name" value="Mannose-6P_isomerase_type2"/>
</dbReference>
<dbReference type="PANTHER" id="PTHR46390">
    <property type="entry name" value="MANNOSE-1-PHOSPHATE GUANYLYLTRANSFERASE"/>
    <property type="match status" value="1"/>
</dbReference>
<evidence type="ECO:0000313" key="8">
    <source>
        <dbReference type="Proteomes" id="UP000185713"/>
    </source>
</evidence>
<dbReference type="Proteomes" id="UP000278252">
    <property type="component" value="Unassembled WGS sequence"/>
</dbReference>
<dbReference type="InterPro" id="IPR011051">
    <property type="entry name" value="RmlC_Cupin_sf"/>
</dbReference>
<feature type="domain" description="CBS" evidence="4">
    <location>
        <begin position="64"/>
        <end position="121"/>
    </location>
</feature>
<dbReference type="PANTHER" id="PTHR46390:SF1">
    <property type="entry name" value="MANNOSE-1-PHOSPHATE GUANYLYLTRANSFERASE"/>
    <property type="match status" value="1"/>
</dbReference>
<dbReference type="EMBL" id="FXBN01000001">
    <property type="protein sequence ID" value="SMH35348.1"/>
    <property type="molecule type" value="Genomic_DNA"/>
</dbReference>
<dbReference type="SMART" id="SM00116">
    <property type="entry name" value="CBS"/>
    <property type="match status" value="2"/>
</dbReference>
<dbReference type="EMBL" id="RJJH01000001">
    <property type="protein sequence ID" value="RNI13572.1"/>
    <property type="molecule type" value="Genomic_DNA"/>
</dbReference>
<dbReference type="AlphaFoldDB" id="A0A1L9C549"/>
<keyword evidence="7" id="KW-0413">Isomerase</keyword>
<dbReference type="GO" id="GO:0004475">
    <property type="term" value="F:mannose-1-phosphate guanylyltransferase (GTP) activity"/>
    <property type="evidence" value="ECO:0007669"/>
    <property type="project" value="TreeGrafter"/>
</dbReference>
<dbReference type="Gene3D" id="2.60.120.10">
    <property type="entry name" value="Jelly Rolls"/>
    <property type="match status" value="1"/>
</dbReference>
<dbReference type="EMBL" id="JWTK01000002">
    <property type="protein sequence ID" value="OJH49576.1"/>
    <property type="molecule type" value="Genomic_DNA"/>
</dbReference>
<evidence type="ECO:0000313" key="7">
    <source>
        <dbReference type="EMBL" id="SMH35348.1"/>
    </source>
</evidence>
<evidence type="ECO:0000259" key="4">
    <source>
        <dbReference type="PROSITE" id="PS51371"/>
    </source>
</evidence>
<keyword evidence="3" id="KW-0129">CBS domain</keyword>
<evidence type="ECO:0000313" key="6">
    <source>
        <dbReference type="EMBL" id="RNI13572.1"/>
    </source>
</evidence>
<keyword evidence="9" id="KW-1185">Reference proteome</keyword>
<dbReference type="Pfam" id="PF00571">
    <property type="entry name" value="CBS"/>
    <property type="match status" value="2"/>
</dbReference>
<dbReference type="Gene3D" id="3.10.580.10">
    <property type="entry name" value="CBS-domain"/>
    <property type="match status" value="1"/>
</dbReference>
<dbReference type="InterPro" id="IPR014710">
    <property type="entry name" value="RmlC-like_jellyroll"/>
</dbReference>
<evidence type="ECO:0000256" key="1">
    <source>
        <dbReference type="ARBA" id="ARBA00022605"/>
    </source>
</evidence>
<dbReference type="RefSeq" id="WP_072358492.1">
    <property type="nucleotide sequence ID" value="NZ_FXBN01000001.1"/>
</dbReference>
<organism evidence="5 8">
    <name type="scientific">Methanohalophilus portucalensis FDF-1</name>
    <dbReference type="NCBI Taxonomy" id="523843"/>
    <lineage>
        <taxon>Archaea</taxon>
        <taxon>Methanobacteriati</taxon>
        <taxon>Methanobacteriota</taxon>
        <taxon>Stenosarchaea group</taxon>
        <taxon>Methanomicrobia</taxon>
        <taxon>Methanosarcinales</taxon>
        <taxon>Methanosarcinaceae</taxon>
        <taxon>Methanohalophilus</taxon>
    </lineage>
</organism>
<keyword evidence="2" id="KW-0486">Methionine biosynthesis</keyword>
<evidence type="ECO:0000313" key="5">
    <source>
        <dbReference type="EMBL" id="OJH49576.1"/>
    </source>
</evidence>
<evidence type="ECO:0000313" key="9">
    <source>
        <dbReference type="Proteomes" id="UP000193969"/>
    </source>
</evidence>
<keyword evidence="7" id="KW-0548">Nucleotidyltransferase</keyword>
<evidence type="ECO:0000256" key="3">
    <source>
        <dbReference type="PROSITE-ProRule" id="PRU00703"/>
    </source>
</evidence>
<dbReference type="InterPro" id="IPR001538">
    <property type="entry name" value="Man6P_isomerase-2_C"/>
</dbReference>
<gene>
    <name evidence="6" type="ORF">EFE41_03075</name>
    <name evidence="5" type="ORF">MPF_0364</name>
    <name evidence="7" type="ORF">SAMN06264941_0973</name>
</gene>
<sequence>MNLNPYIIKPEQTIKKSMEKIDRNHYGFLIVVDNTNKTFGTLSDGDIRRGILKGKKTNDKVGSVTNATFEYIYTSASFEEVTEKFKSQKINFLPILDDKHRLINIITKKQFHVLLLEDIEYNVKYNFFSLNEKKLDHEIYNRPWGYYKTTFLNNKTRAKIIKILPKGELSLQEHKKREEHWVIIKGSGEATIGESIKKVYAGDYVFIPKGCKHKISNESPDETLMVSEVQLGEYFGEDDIIRYKDIYGRV</sequence>
<reference evidence="7" key="3">
    <citation type="submission" date="2017-04" db="EMBL/GenBank/DDBJ databases">
        <authorList>
            <person name="Afonso C.L."/>
            <person name="Miller P.J."/>
            <person name="Scott M.A."/>
            <person name="Spackman E."/>
            <person name="Goraichik I."/>
            <person name="Dimitrov K.M."/>
            <person name="Suarez D.L."/>
            <person name="Swayne D.E."/>
        </authorList>
    </citation>
    <scope>NUCLEOTIDE SEQUENCE [LARGE SCALE GENOMIC DNA]</scope>
    <source>
        <strain evidence="7">FDF-1</strain>
    </source>
</reference>
<protein>
    <submittedName>
        <fullName evidence="5">CBS domain pair family protein</fullName>
    </submittedName>
    <submittedName>
        <fullName evidence="6">CBS domain-containing protein</fullName>
    </submittedName>
    <submittedName>
        <fullName evidence="7">Mannose-1-phosphate guanylyltransferase / mannose-6-phosphate isomerase</fullName>
    </submittedName>
</protein>
<dbReference type="STRING" id="523843.SAMN06264941_0973"/>
<proteinExistence type="predicted"/>
<dbReference type="InterPro" id="IPR046342">
    <property type="entry name" value="CBS_dom_sf"/>
</dbReference>
<dbReference type="InterPro" id="IPR000644">
    <property type="entry name" value="CBS_dom"/>
</dbReference>
<dbReference type="SUPFAM" id="SSF51182">
    <property type="entry name" value="RmlC-like cupins"/>
    <property type="match status" value="1"/>
</dbReference>
<dbReference type="PROSITE" id="PS51371">
    <property type="entry name" value="CBS"/>
    <property type="match status" value="2"/>
</dbReference>
<dbReference type="Proteomes" id="UP000193969">
    <property type="component" value="Unassembled WGS sequence"/>
</dbReference>
<feature type="domain" description="CBS" evidence="4">
    <location>
        <begin position="1"/>
        <end position="57"/>
    </location>
</feature>
<name>A0A1L9C549_9EURY</name>